<comment type="similarity">
    <text evidence="1">Belongs to the DSD1 family.</text>
</comment>
<dbReference type="SUPFAM" id="SSF51419">
    <property type="entry name" value="PLP-binding barrel"/>
    <property type="match status" value="1"/>
</dbReference>
<dbReference type="EMBL" id="CADCTQ010000468">
    <property type="protein sequence ID" value="CAA9303831.1"/>
    <property type="molecule type" value="Genomic_DNA"/>
</dbReference>
<accession>A0A6J4KEU1</accession>
<dbReference type="Pfam" id="PF14031">
    <property type="entry name" value="D-ser_dehydrat"/>
    <property type="match status" value="1"/>
</dbReference>
<sequence>MNPADAAAWYTLRNVDAVDSPALVVYRDRVLQNITLLKSMVEGDVASLRPHVKTHKMAEVARLLLDAGIRKFKCATIAEAEMLARTGAPDVLLAYQPAGPKIGRLLGLVRAYPETRFSCLVDNPVTAEDLAAVFAREGRVLDVFLDLNVGMNRTGIVPGREALELYFRCGVLRGIHPVGLHTYDGHIRDEDFTQRKEKSDAAFEPVGLLAREIGRAGKPQPVIVAGGSPTFPVHARRPGVERSPGTFVFWDWGYHTTLAEQPFVFAALLVTRVVSVVNGHTICLDLGHKSVAAENPLPRVKFLNLPDAQPVAQSEEHLVVKVADSSQYKVGDVFYAVPVHICPTCALYDRAHVAEDHLVTGTWKVVARDRMIEY</sequence>
<feature type="domain" description="D-serine dehydratase-like" evidence="3">
    <location>
        <begin position="266"/>
        <end position="355"/>
    </location>
</feature>
<dbReference type="GO" id="GO:0008721">
    <property type="term" value="F:D-serine ammonia-lyase activity"/>
    <property type="evidence" value="ECO:0007669"/>
    <property type="project" value="TreeGrafter"/>
</dbReference>
<dbReference type="SMART" id="SM01119">
    <property type="entry name" value="D-ser_dehydrat"/>
    <property type="match status" value="1"/>
</dbReference>
<dbReference type="InterPro" id="IPR026956">
    <property type="entry name" value="D-ser_dehydrat-like_dom"/>
</dbReference>
<dbReference type="InterPro" id="IPR042208">
    <property type="entry name" value="D-ser_dehydrat-like_sf"/>
</dbReference>
<dbReference type="AlphaFoldDB" id="A0A6J4KEU1"/>
<dbReference type="GO" id="GO:0036088">
    <property type="term" value="P:D-serine catabolic process"/>
    <property type="evidence" value="ECO:0007669"/>
    <property type="project" value="TreeGrafter"/>
</dbReference>
<dbReference type="PANTHER" id="PTHR28004:SF2">
    <property type="entry name" value="D-SERINE DEHYDRATASE"/>
    <property type="match status" value="1"/>
</dbReference>
<dbReference type="Gene3D" id="2.40.37.20">
    <property type="entry name" value="D-serine dehydratase-like domain"/>
    <property type="match status" value="1"/>
</dbReference>
<dbReference type="InterPro" id="IPR051466">
    <property type="entry name" value="D-amino_acid_metab_enzyme"/>
</dbReference>
<keyword evidence="2" id="KW-0456">Lyase</keyword>
<gene>
    <name evidence="4" type="ORF">AVDCRST_MAG56-5658</name>
</gene>
<evidence type="ECO:0000313" key="4">
    <source>
        <dbReference type="EMBL" id="CAA9303831.1"/>
    </source>
</evidence>
<evidence type="ECO:0000259" key="3">
    <source>
        <dbReference type="SMART" id="SM01119"/>
    </source>
</evidence>
<name>A0A6J4KEU1_9SPHI</name>
<evidence type="ECO:0000256" key="1">
    <source>
        <dbReference type="ARBA" id="ARBA00005323"/>
    </source>
</evidence>
<protein>
    <submittedName>
        <fullName evidence="4">Type III PLP / low-specificity D-threonine aldolase</fullName>
    </submittedName>
</protein>
<dbReference type="InterPro" id="IPR029066">
    <property type="entry name" value="PLP-binding_barrel"/>
</dbReference>
<proteinExistence type="inferred from homology"/>
<dbReference type="Pfam" id="PF01168">
    <property type="entry name" value="Ala_racemase_N"/>
    <property type="match status" value="1"/>
</dbReference>
<evidence type="ECO:0000256" key="2">
    <source>
        <dbReference type="ARBA" id="ARBA00023239"/>
    </source>
</evidence>
<dbReference type="InterPro" id="IPR001608">
    <property type="entry name" value="Ala_racemase_N"/>
</dbReference>
<reference evidence="4" key="1">
    <citation type="submission" date="2020-02" db="EMBL/GenBank/DDBJ databases">
        <authorList>
            <person name="Meier V. D."/>
        </authorList>
    </citation>
    <scope>NUCLEOTIDE SEQUENCE</scope>
    <source>
        <strain evidence="4">AVDCRST_MAG56</strain>
    </source>
</reference>
<dbReference type="CDD" id="cd06821">
    <property type="entry name" value="PLPDE_III_D-TA"/>
    <property type="match status" value="1"/>
</dbReference>
<dbReference type="PANTHER" id="PTHR28004">
    <property type="entry name" value="ZGC:162816-RELATED"/>
    <property type="match status" value="1"/>
</dbReference>
<organism evidence="4">
    <name type="scientific">uncultured Cytophagales bacterium</name>
    <dbReference type="NCBI Taxonomy" id="158755"/>
    <lineage>
        <taxon>Bacteria</taxon>
        <taxon>Pseudomonadati</taxon>
        <taxon>Bacteroidota</taxon>
        <taxon>Sphingobacteriia</taxon>
        <taxon>Sphingobacteriales</taxon>
        <taxon>environmental samples</taxon>
    </lineage>
</organism>
<dbReference type="Gene3D" id="3.20.20.10">
    <property type="entry name" value="Alanine racemase"/>
    <property type="match status" value="1"/>
</dbReference>